<dbReference type="GO" id="GO:0030246">
    <property type="term" value="F:carbohydrate binding"/>
    <property type="evidence" value="ECO:0007669"/>
    <property type="project" value="UniProtKB-KW"/>
</dbReference>
<organism evidence="3 4">
    <name type="scientific">Nelumbo nucifera</name>
    <name type="common">Sacred lotus</name>
    <dbReference type="NCBI Taxonomy" id="4432"/>
    <lineage>
        <taxon>Eukaryota</taxon>
        <taxon>Viridiplantae</taxon>
        <taxon>Streptophyta</taxon>
        <taxon>Embryophyta</taxon>
        <taxon>Tracheophyta</taxon>
        <taxon>Spermatophyta</taxon>
        <taxon>Magnoliopsida</taxon>
        <taxon>Proteales</taxon>
        <taxon>Nelumbonaceae</taxon>
        <taxon>Nelumbo</taxon>
    </lineage>
</organism>
<gene>
    <name evidence="4" type="primary">LOC109115591</name>
</gene>
<name>A0A1U8Q9A5_NELNU</name>
<dbReference type="Gene3D" id="2.60.120.200">
    <property type="match status" value="1"/>
</dbReference>
<keyword evidence="4" id="KW-0418">Kinase</keyword>
<dbReference type="InterPro" id="IPR013320">
    <property type="entry name" value="ConA-like_dom_sf"/>
</dbReference>
<dbReference type="GeneID" id="109115591"/>
<dbReference type="PANTHER" id="PTHR32401">
    <property type="entry name" value="CONCANAVALIN A-LIKE LECTIN FAMILY PROTEIN"/>
    <property type="match status" value="1"/>
</dbReference>
<dbReference type="OMA" id="AFFSNRQ"/>
<dbReference type="KEGG" id="nnu:109115591"/>
<dbReference type="PANTHER" id="PTHR32401:SF50">
    <property type="entry name" value="OS07G0133000 PROTEIN"/>
    <property type="match status" value="1"/>
</dbReference>
<accession>A0A1U8Q9A5</accession>
<comment type="similarity">
    <text evidence="1">Belongs to the leguminous lectin family.</text>
</comment>
<dbReference type="RefSeq" id="XP_019055364.1">
    <property type="nucleotide sequence ID" value="XM_019199819.1"/>
</dbReference>
<dbReference type="SUPFAM" id="SSF49899">
    <property type="entry name" value="Concanavalin A-like lectins/glucanases"/>
    <property type="match status" value="1"/>
</dbReference>
<keyword evidence="2" id="KW-0430">Lectin</keyword>
<protein>
    <submittedName>
        <fullName evidence="4">L-type lectin-domain containing receptor kinase V.9</fullName>
    </submittedName>
</protein>
<proteinExistence type="inferred from homology"/>
<dbReference type="InterPro" id="IPR050258">
    <property type="entry name" value="Leguminous_Lectin"/>
</dbReference>
<evidence type="ECO:0000256" key="2">
    <source>
        <dbReference type="ARBA" id="ARBA00022734"/>
    </source>
</evidence>
<evidence type="ECO:0000313" key="3">
    <source>
        <dbReference type="Proteomes" id="UP000189703"/>
    </source>
</evidence>
<keyword evidence="4" id="KW-0675">Receptor</keyword>
<sequence length="192" mass="21273">MVPQLTTVSGHGIALAFSPFMGFPDAVANQYLGLFNETNNGDFSNHVFAVELHTILSPKFANIYDNHVEIDMNNLQSIESILAAYYSSKEEINKSLHLISGDPMQVWIEYDGVEKQLNVTLAPLYYPKPEIPLLSTSLDLSSVFMDSVYVGFSSSTGAIASSHYILGWSFNRSDQAQELRLLLQPPVTSFCV</sequence>
<evidence type="ECO:0000313" key="4">
    <source>
        <dbReference type="RefSeq" id="XP_019055364.1"/>
    </source>
</evidence>
<keyword evidence="4" id="KW-0808">Transferase</keyword>
<dbReference type="Pfam" id="PF00139">
    <property type="entry name" value="Lectin_legB"/>
    <property type="match status" value="1"/>
</dbReference>
<reference evidence="4" key="1">
    <citation type="submission" date="2025-08" db="UniProtKB">
        <authorList>
            <consortium name="RefSeq"/>
        </authorList>
    </citation>
    <scope>IDENTIFICATION</scope>
</reference>
<dbReference type="OrthoDB" id="543442at2759"/>
<evidence type="ECO:0000256" key="1">
    <source>
        <dbReference type="ARBA" id="ARBA00007606"/>
    </source>
</evidence>
<dbReference type="Proteomes" id="UP000189703">
    <property type="component" value="Unplaced"/>
</dbReference>
<dbReference type="InterPro" id="IPR001220">
    <property type="entry name" value="Legume_lectin_dom"/>
</dbReference>
<dbReference type="GO" id="GO:0016301">
    <property type="term" value="F:kinase activity"/>
    <property type="evidence" value="ECO:0007669"/>
    <property type="project" value="UniProtKB-KW"/>
</dbReference>
<dbReference type="AlphaFoldDB" id="A0A1U8Q9A5"/>
<keyword evidence="3" id="KW-1185">Reference proteome</keyword>
<dbReference type="CDD" id="cd06899">
    <property type="entry name" value="lectin_legume_LecRK_Arcelin_ConA"/>
    <property type="match status" value="1"/>
</dbReference>